<reference evidence="1" key="1">
    <citation type="journal article" date="2015" name="Nature">
        <title>Complex archaea that bridge the gap between prokaryotes and eukaryotes.</title>
        <authorList>
            <person name="Spang A."/>
            <person name="Saw J.H."/>
            <person name="Jorgensen S.L."/>
            <person name="Zaremba-Niedzwiedzka K."/>
            <person name="Martijn J."/>
            <person name="Lind A.E."/>
            <person name="van Eijk R."/>
            <person name="Schleper C."/>
            <person name="Guy L."/>
            <person name="Ettema T.J."/>
        </authorList>
    </citation>
    <scope>NUCLEOTIDE SEQUENCE</scope>
</reference>
<evidence type="ECO:0008006" key="2">
    <source>
        <dbReference type="Google" id="ProtNLM"/>
    </source>
</evidence>
<dbReference type="EMBL" id="LAZR01002880">
    <property type="protein sequence ID" value="KKN24481.1"/>
    <property type="molecule type" value="Genomic_DNA"/>
</dbReference>
<comment type="caution">
    <text evidence="1">The sequence shown here is derived from an EMBL/GenBank/DDBJ whole genome shotgun (WGS) entry which is preliminary data.</text>
</comment>
<feature type="non-terminal residue" evidence="1">
    <location>
        <position position="33"/>
    </location>
</feature>
<evidence type="ECO:0000313" key="1">
    <source>
        <dbReference type="EMBL" id="KKN24481.1"/>
    </source>
</evidence>
<organism evidence="1">
    <name type="scientific">marine sediment metagenome</name>
    <dbReference type="NCBI Taxonomy" id="412755"/>
    <lineage>
        <taxon>unclassified sequences</taxon>
        <taxon>metagenomes</taxon>
        <taxon>ecological metagenomes</taxon>
    </lineage>
</organism>
<gene>
    <name evidence="1" type="ORF">LCGC14_0894600</name>
</gene>
<name>A0A0F9RHJ0_9ZZZZ</name>
<proteinExistence type="predicted"/>
<dbReference type="AlphaFoldDB" id="A0A0F9RHJ0"/>
<protein>
    <recommendedName>
        <fullName evidence="2">Carrier domain-containing protein</fullName>
    </recommendedName>
</protein>
<sequence length="33" mass="3786">MNSEISEEMVNEILKLISIPGIDIEDIEERVNL</sequence>
<accession>A0A0F9RHJ0</accession>